<reference evidence="1 2" key="1">
    <citation type="submission" date="2020-08" db="EMBL/GenBank/DDBJ databases">
        <title>Genomic Encyclopedia of Type Strains, Phase IV (KMG-IV): sequencing the most valuable type-strain genomes for metagenomic binning, comparative biology and taxonomic classification.</title>
        <authorList>
            <person name="Goeker M."/>
        </authorList>
    </citation>
    <scope>NUCLEOTIDE SEQUENCE [LARGE SCALE GENOMIC DNA]</scope>
    <source>
        <strain evidence="1 2">DSM 29348</strain>
    </source>
</reference>
<keyword evidence="2" id="KW-1185">Reference proteome</keyword>
<organism evidence="1 2">
    <name type="scientific">Sphingobium fontiphilum</name>
    <dbReference type="NCBI Taxonomy" id="944425"/>
    <lineage>
        <taxon>Bacteria</taxon>
        <taxon>Pseudomonadati</taxon>
        <taxon>Pseudomonadota</taxon>
        <taxon>Alphaproteobacteria</taxon>
        <taxon>Sphingomonadales</taxon>
        <taxon>Sphingomonadaceae</taxon>
        <taxon>Sphingobium</taxon>
    </lineage>
</organism>
<gene>
    <name evidence="1" type="ORF">GGR44_001207</name>
</gene>
<evidence type="ECO:0000313" key="2">
    <source>
        <dbReference type="Proteomes" id="UP000552757"/>
    </source>
</evidence>
<dbReference type="AlphaFoldDB" id="A0A7W6GN90"/>
<dbReference type="Proteomes" id="UP000552757">
    <property type="component" value="Unassembled WGS sequence"/>
</dbReference>
<proteinExistence type="predicted"/>
<protein>
    <submittedName>
        <fullName evidence="1">Uncharacterized protein</fullName>
    </submittedName>
</protein>
<sequence length="74" mass="8333">MFTLLAGLVFSLSFLFALGVIVLMFDAYRDRIAAALLFEPMPREPVAYRVIVRRPRVAARRRSHALARPVAFAA</sequence>
<comment type="caution">
    <text evidence="1">The sequence shown here is derived from an EMBL/GenBank/DDBJ whole genome shotgun (WGS) entry which is preliminary data.</text>
</comment>
<dbReference type="RefSeq" id="WP_183954540.1">
    <property type="nucleotide sequence ID" value="NZ_JACIEB010000002.1"/>
</dbReference>
<accession>A0A7W6GN90</accession>
<dbReference type="EMBL" id="JACIEB010000002">
    <property type="protein sequence ID" value="MBB3981560.1"/>
    <property type="molecule type" value="Genomic_DNA"/>
</dbReference>
<name>A0A7W6GN90_9SPHN</name>
<evidence type="ECO:0000313" key="1">
    <source>
        <dbReference type="EMBL" id="MBB3981560.1"/>
    </source>
</evidence>